<organism evidence="1 2">
    <name type="scientific">Yeosuana aromativorans</name>
    <dbReference type="NCBI Taxonomy" id="288019"/>
    <lineage>
        <taxon>Bacteria</taxon>
        <taxon>Pseudomonadati</taxon>
        <taxon>Bacteroidota</taxon>
        <taxon>Flavobacteriia</taxon>
        <taxon>Flavobacteriales</taxon>
        <taxon>Flavobacteriaceae</taxon>
        <taxon>Yeosuana</taxon>
    </lineage>
</organism>
<evidence type="ECO:0000313" key="2">
    <source>
        <dbReference type="Proteomes" id="UP000612329"/>
    </source>
</evidence>
<accession>A0A8J3FIG4</accession>
<protein>
    <submittedName>
        <fullName evidence="1">Uncharacterized protein</fullName>
    </submittedName>
</protein>
<name>A0A8J3FIG4_9FLAO</name>
<comment type="caution">
    <text evidence="1">The sequence shown here is derived from an EMBL/GenBank/DDBJ whole genome shotgun (WGS) entry which is preliminary data.</text>
</comment>
<gene>
    <name evidence="1" type="ORF">GCM10007962_24780</name>
</gene>
<evidence type="ECO:0000313" key="1">
    <source>
        <dbReference type="EMBL" id="GGK29603.1"/>
    </source>
</evidence>
<proteinExistence type="predicted"/>
<sequence>MTVISAGISFVIGVAALSEALANENVPNDTMSTIKKSLVVFIFCMFNYEFKYQPILAINRYIFLIEICIIHI</sequence>
<dbReference type="AlphaFoldDB" id="A0A8J3FIG4"/>
<dbReference type="Proteomes" id="UP000612329">
    <property type="component" value="Unassembled WGS sequence"/>
</dbReference>
<dbReference type="EMBL" id="BMNR01000005">
    <property type="protein sequence ID" value="GGK29603.1"/>
    <property type="molecule type" value="Genomic_DNA"/>
</dbReference>
<keyword evidence="2" id="KW-1185">Reference proteome</keyword>
<reference evidence="1" key="1">
    <citation type="journal article" date="2014" name="Int. J. Syst. Evol. Microbiol.">
        <title>Complete genome sequence of Corynebacterium casei LMG S-19264T (=DSM 44701T), isolated from a smear-ripened cheese.</title>
        <authorList>
            <consortium name="US DOE Joint Genome Institute (JGI-PGF)"/>
            <person name="Walter F."/>
            <person name="Albersmeier A."/>
            <person name="Kalinowski J."/>
            <person name="Ruckert C."/>
        </authorList>
    </citation>
    <scope>NUCLEOTIDE SEQUENCE</scope>
    <source>
        <strain evidence="1">JCM 12862</strain>
    </source>
</reference>
<reference evidence="1" key="2">
    <citation type="submission" date="2020-09" db="EMBL/GenBank/DDBJ databases">
        <authorList>
            <person name="Sun Q."/>
            <person name="Ohkuma M."/>
        </authorList>
    </citation>
    <scope>NUCLEOTIDE SEQUENCE</scope>
    <source>
        <strain evidence="1">JCM 12862</strain>
    </source>
</reference>